<evidence type="ECO:0000259" key="7">
    <source>
        <dbReference type="PROSITE" id="PS50811"/>
    </source>
</evidence>
<dbReference type="OrthoDB" id="771376at2759"/>
<dbReference type="SUPFAM" id="SSF118290">
    <property type="entry name" value="WRKY DNA-binding domain"/>
    <property type="match status" value="1"/>
</dbReference>
<reference evidence="8 9" key="1">
    <citation type="submission" date="2016-09" db="EMBL/GenBank/DDBJ databases">
        <title>The draft genome of Dichanthelium oligosanthes: A C3 panicoid grass species.</title>
        <authorList>
            <person name="Studer A.J."/>
            <person name="Schnable J.C."/>
            <person name="Brutnell T.P."/>
        </authorList>
    </citation>
    <scope>NUCLEOTIDE SEQUENCE [LARGE SCALE GENOMIC DNA]</scope>
    <source>
        <strain evidence="9">cv. Kellogg 1175</strain>
        <tissue evidence="8">Leaf</tissue>
    </source>
</reference>
<feature type="region of interest" description="Disordered" evidence="6">
    <location>
        <begin position="56"/>
        <end position="125"/>
    </location>
</feature>
<evidence type="ECO:0000256" key="6">
    <source>
        <dbReference type="SAM" id="MobiDB-lite"/>
    </source>
</evidence>
<dbReference type="InterPro" id="IPR044810">
    <property type="entry name" value="WRKY_plant"/>
</dbReference>
<evidence type="ECO:0000256" key="5">
    <source>
        <dbReference type="ARBA" id="ARBA00023242"/>
    </source>
</evidence>
<evidence type="ECO:0000256" key="4">
    <source>
        <dbReference type="ARBA" id="ARBA00023163"/>
    </source>
</evidence>
<feature type="region of interest" description="Disordered" evidence="6">
    <location>
        <begin position="1"/>
        <end position="20"/>
    </location>
</feature>
<evidence type="ECO:0000256" key="1">
    <source>
        <dbReference type="ARBA" id="ARBA00004123"/>
    </source>
</evidence>
<dbReference type="EMBL" id="LWDX02022336">
    <property type="protein sequence ID" value="OEL31968.1"/>
    <property type="molecule type" value="Genomic_DNA"/>
</dbReference>
<feature type="domain" description="WRKY" evidence="7">
    <location>
        <begin position="135"/>
        <end position="200"/>
    </location>
</feature>
<dbReference type="PANTHER" id="PTHR31221:SF334">
    <property type="entry name" value="WRKY TRANSCRIPTION FACTOR 57-RELATED"/>
    <property type="match status" value="1"/>
</dbReference>
<dbReference type="GO" id="GO:0043565">
    <property type="term" value="F:sequence-specific DNA binding"/>
    <property type="evidence" value="ECO:0007669"/>
    <property type="project" value="InterPro"/>
</dbReference>
<gene>
    <name evidence="8" type="ORF">BAE44_0007011</name>
</gene>
<evidence type="ECO:0000256" key="3">
    <source>
        <dbReference type="ARBA" id="ARBA00023125"/>
    </source>
</evidence>
<keyword evidence="5" id="KW-0539">Nucleus</keyword>
<dbReference type="Pfam" id="PF03106">
    <property type="entry name" value="WRKY"/>
    <property type="match status" value="1"/>
</dbReference>
<dbReference type="FunFam" id="2.20.25.80:FF:000003">
    <property type="entry name" value="WRKY transcription factor 57"/>
    <property type="match status" value="1"/>
</dbReference>
<dbReference type="Gene3D" id="2.20.25.80">
    <property type="entry name" value="WRKY domain"/>
    <property type="match status" value="1"/>
</dbReference>
<evidence type="ECO:0000313" key="8">
    <source>
        <dbReference type="EMBL" id="OEL31968.1"/>
    </source>
</evidence>
<dbReference type="SMART" id="SM00774">
    <property type="entry name" value="WRKY"/>
    <property type="match status" value="1"/>
</dbReference>
<dbReference type="PANTHER" id="PTHR31221">
    <property type="entry name" value="WRKY TRANSCRIPTION FACTOR PROTEIN 1-RELATED"/>
    <property type="match status" value="1"/>
</dbReference>
<dbReference type="STRING" id="888268.A0A1E5W3W4"/>
<accession>A0A1E5W3W4</accession>
<dbReference type="AlphaFoldDB" id="A0A1E5W3W4"/>
<comment type="subcellular location">
    <subcellularLocation>
        <location evidence="1">Nucleus</location>
    </subcellularLocation>
</comment>
<protein>
    <submittedName>
        <fullName evidence="8">Putative WRKY transcription factor 57</fullName>
    </submittedName>
</protein>
<feature type="compositionally biased region" description="Low complexity" evidence="6">
    <location>
        <begin position="71"/>
        <end position="87"/>
    </location>
</feature>
<keyword evidence="9" id="KW-1185">Reference proteome</keyword>
<dbReference type="InterPro" id="IPR003657">
    <property type="entry name" value="WRKY_dom"/>
</dbReference>
<keyword evidence="2" id="KW-0805">Transcription regulation</keyword>
<dbReference type="PROSITE" id="PS50811">
    <property type="entry name" value="WRKY"/>
    <property type="match status" value="1"/>
</dbReference>
<dbReference type="GO" id="GO:0005634">
    <property type="term" value="C:nucleus"/>
    <property type="evidence" value="ECO:0007669"/>
    <property type="project" value="UniProtKB-SubCell"/>
</dbReference>
<dbReference type="GO" id="GO:0003700">
    <property type="term" value="F:DNA-binding transcription factor activity"/>
    <property type="evidence" value="ECO:0007669"/>
    <property type="project" value="InterPro"/>
</dbReference>
<keyword evidence="3" id="KW-0238">DNA-binding</keyword>
<dbReference type="InterPro" id="IPR036576">
    <property type="entry name" value="WRKY_dom_sf"/>
</dbReference>
<dbReference type="Proteomes" id="UP000095767">
    <property type="component" value="Unassembled WGS sequence"/>
</dbReference>
<name>A0A1E5W3W4_9POAL</name>
<comment type="caution">
    <text evidence="8">The sequence shown here is derived from an EMBL/GenBank/DDBJ whole genome shotgun (WGS) entry which is preliminary data.</text>
</comment>
<evidence type="ECO:0000313" key="9">
    <source>
        <dbReference type="Proteomes" id="UP000095767"/>
    </source>
</evidence>
<sequence length="315" mass="32936">MAGAAGDSTEGDGGDWPFAGADAFAAEYSSVFAELGWPGGLAAGAGELPVLDLTEGAEPLAELTQPEEIMAPARSGDAAASSSSSGDADGGDGDGAAPGSDDRKPAAETAGTKPASAKKGLKRARQPRFAFMTKSEIDHLEDGYRWRKYGQKAVKNSPFPRSYYRCTNSKCTVKKRVERSSADPSVVITTYEGQHCHHIGSLFQRGGGGGAAAAHIQSARAVTLAEQMSSFIPAQQLYNLPPLHPQRSPSSETVVNPVSTSLQHLNSGDELRRTSYSPRVSMVQSTSTPSSVPPAISVEKAGLLDDMVPHGVRHG</sequence>
<proteinExistence type="predicted"/>
<evidence type="ECO:0000256" key="2">
    <source>
        <dbReference type="ARBA" id="ARBA00023015"/>
    </source>
</evidence>
<keyword evidence="4" id="KW-0804">Transcription</keyword>
<organism evidence="8 9">
    <name type="scientific">Dichanthelium oligosanthes</name>
    <dbReference type="NCBI Taxonomy" id="888268"/>
    <lineage>
        <taxon>Eukaryota</taxon>
        <taxon>Viridiplantae</taxon>
        <taxon>Streptophyta</taxon>
        <taxon>Embryophyta</taxon>
        <taxon>Tracheophyta</taxon>
        <taxon>Spermatophyta</taxon>
        <taxon>Magnoliopsida</taxon>
        <taxon>Liliopsida</taxon>
        <taxon>Poales</taxon>
        <taxon>Poaceae</taxon>
        <taxon>PACMAD clade</taxon>
        <taxon>Panicoideae</taxon>
        <taxon>Panicodae</taxon>
        <taxon>Paniceae</taxon>
        <taxon>Dichantheliinae</taxon>
        <taxon>Dichanthelium</taxon>
    </lineage>
</organism>